<dbReference type="AlphaFoldDB" id="A0A368XF56"/>
<comment type="caution">
    <text evidence="3">The sequence shown here is derived from an EMBL/GenBank/DDBJ whole genome shotgun (WGS) entry which is preliminary data.</text>
</comment>
<feature type="domain" description="Tyr recombinase" evidence="2">
    <location>
        <begin position="91"/>
        <end position="306"/>
    </location>
</feature>
<dbReference type="Pfam" id="PF00589">
    <property type="entry name" value="Phage_integrase"/>
    <property type="match status" value="1"/>
</dbReference>
<sequence>MDLAKVNSSTRLLQAVLEGATYDAVAHANGVTRTAVERPIKALVLELIRSVGIPGLNQSSAMFVGKLREHRLAIDQALARYRPVPAPPKPTDPMVLSDEDIHTMMQRVRTRTDTPERDAAMVWILFATGLRPLEVARLVVADYLDADGRVRKRSEVRDDVATSGRARPLYFGSACAREAIDAYLATRLAASAEPDAGSWPARLPYRGLDPDAALFHSAAERAFRIEAVPSVAGERCLCPEIHYAYRKIFRRIGIPGLSAQSARYTVVERLRRRGADEDQIEEILGVRELRHRRKRLGLDELMEQLV</sequence>
<dbReference type="InterPro" id="IPR011010">
    <property type="entry name" value="DNA_brk_join_enz"/>
</dbReference>
<dbReference type="EMBL" id="QPJK01000013">
    <property type="protein sequence ID" value="RCW65127.1"/>
    <property type="molecule type" value="Genomic_DNA"/>
</dbReference>
<reference evidence="3 4" key="1">
    <citation type="submission" date="2018-07" db="EMBL/GenBank/DDBJ databases">
        <title>Genomic Encyclopedia of Type Strains, Phase IV (KMG-IV): sequencing the most valuable type-strain genomes for metagenomic binning, comparative biology and taxonomic classification.</title>
        <authorList>
            <person name="Goeker M."/>
        </authorList>
    </citation>
    <scope>NUCLEOTIDE SEQUENCE [LARGE SCALE GENOMIC DNA]</scope>
    <source>
        <strain evidence="3 4">DSM 21634</strain>
    </source>
</reference>
<dbReference type="RefSeq" id="WP_170168365.1">
    <property type="nucleotide sequence ID" value="NZ_QPJK01000013.1"/>
</dbReference>
<organism evidence="3 4">
    <name type="scientific">Pseudorhodoferax soli</name>
    <dbReference type="NCBI Taxonomy" id="545864"/>
    <lineage>
        <taxon>Bacteria</taxon>
        <taxon>Pseudomonadati</taxon>
        <taxon>Pseudomonadota</taxon>
        <taxon>Betaproteobacteria</taxon>
        <taxon>Burkholderiales</taxon>
        <taxon>Comamonadaceae</taxon>
    </lineage>
</organism>
<dbReference type="SUPFAM" id="SSF56349">
    <property type="entry name" value="DNA breaking-rejoining enzymes"/>
    <property type="match status" value="1"/>
</dbReference>
<name>A0A368XF56_9BURK</name>
<evidence type="ECO:0000256" key="1">
    <source>
        <dbReference type="ARBA" id="ARBA00023172"/>
    </source>
</evidence>
<accession>A0A368XF56</accession>
<gene>
    <name evidence="3" type="ORF">DES41_11351</name>
</gene>
<dbReference type="CDD" id="cd00397">
    <property type="entry name" value="DNA_BRE_C"/>
    <property type="match status" value="1"/>
</dbReference>
<evidence type="ECO:0000313" key="3">
    <source>
        <dbReference type="EMBL" id="RCW65127.1"/>
    </source>
</evidence>
<dbReference type="GO" id="GO:0015074">
    <property type="term" value="P:DNA integration"/>
    <property type="evidence" value="ECO:0007669"/>
    <property type="project" value="InterPro"/>
</dbReference>
<evidence type="ECO:0000259" key="2">
    <source>
        <dbReference type="PROSITE" id="PS51898"/>
    </source>
</evidence>
<evidence type="ECO:0000313" key="4">
    <source>
        <dbReference type="Proteomes" id="UP000252884"/>
    </source>
</evidence>
<protein>
    <submittedName>
        <fullName evidence="3">Phage integrase family protein</fullName>
    </submittedName>
</protein>
<dbReference type="PROSITE" id="PS51898">
    <property type="entry name" value="TYR_RECOMBINASE"/>
    <property type="match status" value="1"/>
</dbReference>
<dbReference type="Gene3D" id="1.10.443.10">
    <property type="entry name" value="Intergrase catalytic core"/>
    <property type="match status" value="1"/>
</dbReference>
<dbReference type="InterPro" id="IPR013762">
    <property type="entry name" value="Integrase-like_cat_sf"/>
</dbReference>
<proteinExistence type="predicted"/>
<keyword evidence="4" id="KW-1185">Reference proteome</keyword>
<dbReference type="GO" id="GO:0006310">
    <property type="term" value="P:DNA recombination"/>
    <property type="evidence" value="ECO:0007669"/>
    <property type="project" value="UniProtKB-KW"/>
</dbReference>
<keyword evidence="1" id="KW-0233">DNA recombination</keyword>
<dbReference type="Proteomes" id="UP000252884">
    <property type="component" value="Unassembled WGS sequence"/>
</dbReference>
<dbReference type="InterPro" id="IPR002104">
    <property type="entry name" value="Integrase_catalytic"/>
</dbReference>
<dbReference type="GO" id="GO:0003677">
    <property type="term" value="F:DNA binding"/>
    <property type="evidence" value="ECO:0007669"/>
    <property type="project" value="InterPro"/>
</dbReference>